<name>A0ABW4ZG68_9SPHI</name>
<dbReference type="Gene3D" id="3.30.565.10">
    <property type="entry name" value="Histidine kinase-like ATPase, C-terminal domain"/>
    <property type="match status" value="1"/>
</dbReference>
<evidence type="ECO:0000259" key="3">
    <source>
        <dbReference type="Pfam" id="PF06580"/>
    </source>
</evidence>
<dbReference type="EC" id="2.7.13.3" evidence="4"/>
<sequence>MSKSLLSSTRVLSFLAAAWLVWMAMHAATFYWLGFDWRMAFADAVISNVIILLCALIVSNTLRYYQPGKGKYFYIVAWCILLAALAVFLTRLLLLKIYSNDAVYEGIIYKSLILRFCVGFLLITGMGLISMLWYTQQEQKENERRKTDAERLARDAELYNLRQQLQPHFLFNSLNSISALIGRRPDEARTMIYQLSDFLRGTLRKEENEFVSLEEELQHLQLYLDIEQVRFGHRLKTEIKQEEGCSRLVLPAMLLQPLVENAIKFGLYDTTGEITITIDAKCVQNYLVLVIKNPYDKSTVRPNSGTGFGLGSIKRRLYLLFARTDLLDTSGENDIFTTTVKIPQV</sequence>
<dbReference type="GO" id="GO:0004673">
    <property type="term" value="F:protein histidine kinase activity"/>
    <property type="evidence" value="ECO:0007669"/>
    <property type="project" value="UniProtKB-EC"/>
</dbReference>
<keyword evidence="2" id="KW-0472">Membrane</keyword>
<keyword evidence="2" id="KW-1133">Transmembrane helix</keyword>
<feature type="transmembrane region" description="Helical" evidence="2">
    <location>
        <begin position="113"/>
        <end position="135"/>
    </location>
</feature>
<dbReference type="EMBL" id="JBHUHZ010000001">
    <property type="protein sequence ID" value="MFD2160851.1"/>
    <property type="molecule type" value="Genomic_DNA"/>
</dbReference>
<dbReference type="PANTHER" id="PTHR34220">
    <property type="entry name" value="SENSOR HISTIDINE KINASE YPDA"/>
    <property type="match status" value="1"/>
</dbReference>
<comment type="caution">
    <text evidence="4">The sequence shown here is derived from an EMBL/GenBank/DDBJ whole genome shotgun (WGS) entry which is preliminary data.</text>
</comment>
<dbReference type="PANTHER" id="PTHR34220:SF7">
    <property type="entry name" value="SENSOR HISTIDINE KINASE YPDA"/>
    <property type="match status" value="1"/>
</dbReference>
<accession>A0ABW4ZG68</accession>
<feature type="coiled-coil region" evidence="1">
    <location>
        <begin position="196"/>
        <end position="223"/>
    </location>
</feature>
<feature type="transmembrane region" description="Helical" evidence="2">
    <location>
        <begin position="72"/>
        <end position="93"/>
    </location>
</feature>
<keyword evidence="5" id="KW-1185">Reference proteome</keyword>
<feature type="domain" description="Signal transduction histidine kinase internal region" evidence="3">
    <location>
        <begin position="156"/>
        <end position="235"/>
    </location>
</feature>
<dbReference type="SUPFAM" id="SSF55874">
    <property type="entry name" value="ATPase domain of HSP90 chaperone/DNA topoisomerase II/histidine kinase"/>
    <property type="match status" value="1"/>
</dbReference>
<keyword evidence="1" id="KW-0175">Coiled coil</keyword>
<dbReference type="InterPro" id="IPR036890">
    <property type="entry name" value="HATPase_C_sf"/>
</dbReference>
<feature type="transmembrane region" description="Helical" evidence="2">
    <location>
        <begin position="39"/>
        <end position="60"/>
    </location>
</feature>
<evidence type="ECO:0000256" key="1">
    <source>
        <dbReference type="SAM" id="Coils"/>
    </source>
</evidence>
<gene>
    <name evidence="4" type="ORF">ACFSJU_00460</name>
</gene>
<evidence type="ECO:0000313" key="4">
    <source>
        <dbReference type="EMBL" id="MFD2160851.1"/>
    </source>
</evidence>
<evidence type="ECO:0000256" key="2">
    <source>
        <dbReference type="SAM" id="Phobius"/>
    </source>
</evidence>
<dbReference type="InterPro" id="IPR050640">
    <property type="entry name" value="Bact_2-comp_sensor_kinase"/>
</dbReference>
<proteinExistence type="predicted"/>
<dbReference type="Pfam" id="PF06580">
    <property type="entry name" value="His_kinase"/>
    <property type="match status" value="1"/>
</dbReference>
<organism evidence="4 5">
    <name type="scientific">Paradesertivirga mongoliensis</name>
    <dbReference type="NCBI Taxonomy" id="2100740"/>
    <lineage>
        <taxon>Bacteria</taxon>
        <taxon>Pseudomonadati</taxon>
        <taxon>Bacteroidota</taxon>
        <taxon>Sphingobacteriia</taxon>
        <taxon>Sphingobacteriales</taxon>
        <taxon>Sphingobacteriaceae</taxon>
        <taxon>Paradesertivirga</taxon>
    </lineage>
</organism>
<keyword evidence="4" id="KW-0418">Kinase</keyword>
<feature type="transmembrane region" description="Helical" evidence="2">
    <location>
        <begin position="12"/>
        <end position="33"/>
    </location>
</feature>
<reference evidence="5" key="1">
    <citation type="journal article" date="2019" name="Int. J. Syst. Evol. Microbiol.">
        <title>The Global Catalogue of Microorganisms (GCM) 10K type strain sequencing project: providing services to taxonomists for standard genome sequencing and annotation.</title>
        <authorList>
            <consortium name="The Broad Institute Genomics Platform"/>
            <consortium name="The Broad Institute Genome Sequencing Center for Infectious Disease"/>
            <person name="Wu L."/>
            <person name="Ma J."/>
        </authorList>
    </citation>
    <scope>NUCLEOTIDE SEQUENCE [LARGE SCALE GENOMIC DNA]</scope>
    <source>
        <strain evidence="5">KCTC 42217</strain>
    </source>
</reference>
<dbReference type="RefSeq" id="WP_255902199.1">
    <property type="nucleotide sequence ID" value="NZ_JAFMZO010000002.1"/>
</dbReference>
<dbReference type="InterPro" id="IPR010559">
    <property type="entry name" value="Sig_transdc_His_kin_internal"/>
</dbReference>
<dbReference type="Proteomes" id="UP001597387">
    <property type="component" value="Unassembled WGS sequence"/>
</dbReference>
<keyword evidence="4" id="KW-0808">Transferase</keyword>
<keyword evidence="2" id="KW-0812">Transmembrane</keyword>
<protein>
    <submittedName>
        <fullName evidence="4">Sensor histidine kinase</fullName>
        <ecNumber evidence="4">2.7.13.3</ecNumber>
    </submittedName>
</protein>
<evidence type="ECO:0000313" key="5">
    <source>
        <dbReference type="Proteomes" id="UP001597387"/>
    </source>
</evidence>